<dbReference type="Proteomes" id="UP000748752">
    <property type="component" value="Unassembled WGS sequence"/>
</dbReference>
<evidence type="ECO:0000313" key="1">
    <source>
        <dbReference type="EMBL" id="MBK1633590.1"/>
    </source>
</evidence>
<protein>
    <recommendedName>
        <fullName evidence="3">DUF904 domain-containing protein</fullName>
    </recommendedName>
</protein>
<name>A0ABS1CP31_9GAMM</name>
<reference evidence="1 2" key="1">
    <citation type="journal article" date="2020" name="Microorganisms">
        <title>Osmotic Adaptation and Compatible Solute Biosynthesis of Phototrophic Bacteria as Revealed from Genome Analyses.</title>
        <authorList>
            <person name="Imhoff J.F."/>
            <person name="Rahn T."/>
            <person name="Kunzel S."/>
            <person name="Keller A."/>
            <person name="Neulinger S.C."/>
        </authorList>
    </citation>
    <scope>NUCLEOTIDE SEQUENCE [LARGE SCALE GENOMIC DNA]</scope>
    <source>
        <strain evidence="1 2">DSM 6210</strain>
    </source>
</reference>
<keyword evidence="2" id="KW-1185">Reference proteome</keyword>
<accession>A0ABS1CP31</accession>
<evidence type="ECO:0008006" key="3">
    <source>
        <dbReference type="Google" id="ProtNLM"/>
    </source>
</evidence>
<evidence type="ECO:0000313" key="2">
    <source>
        <dbReference type="Proteomes" id="UP000748752"/>
    </source>
</evidence>
<gene>
    <name evidence="1" type="ORF">CKO31_23165</name>
</gene>
<sequence>MANDVDNLILEQLRAIRADSAELKRHAESTNVQLASMGQQIGALTTAVYGGRSDIDELRRRLDRVERRLELADD</sequence>
<dbReference type="RefSeq" id="WP_200242448.1">
    <property type="nucleotide sequence ID" value="NZ_NRRV01000097.1"/>
</dbReference>
<proteinExistence type="predicted"/>
<dbReference type="EMBL" id="NRRV01000097">
    <property type="protein sequence ID" value="MBK1633590.1"/>
    <property type="molecule type" value="Genomic_DNA"/>
</dbReference>
<organism evidence="1 2">
    <name type="scientific">Thiohalocapsa halophila</name>
    <dbReference type="NCBI Taxonomy" id="69359"/>
    <lineage>
        <taxon>Bacteria</taxon>
        <taxon>Pseudomonadati</taxon>
        <taxon>Pseudomonadota</taxon>
        <taxon>Gammaproteobacteria</taxon>
        <taxon>Chromatiales</taxon>
        <taxon>Chromatiaceae</taxon>
        <taxon>Thiohalocapsa</taxon>
    </lineage>
</organism>
<comment type="caution">
    <text evidence="1">The sequence shown here is derived from an EMBL/GenBank/DDBJ whole genome shotgun (WGS) entry which is preliminary data.</text>
</comment>